<feature type="non-terminal residue" evidence="2">
    <location>
        <position position="111"/>
    </location>
</feature>
<proteinExistence type="predicted"/>
<feature type="region of interest" description="Disordered" evidence="1">
    <location>
        <begin position="67"/>
        <end position="111"/>
    </location>
</feature>
<comment type="caution">
    <text evidence="2">The sequence shown here is derived from an EMBL/GenBank/DDBJ whole genome shotgun (WGS) entry which is preliminary data.</text>
</comment>
<sequence length="111" mass="11832">AVRVAGLEVEKALLTQKGQCKVVDKQPDSALLTLVVLQQGPKLHYVLTAQQEEAIAAFPAAFSPAAQPARAPIRPARPGRSPYSTPAPSARPGTPSLPILSPIRLRSRHLQ</sequence>
<feature type="non-terminal residue" evidence="2">
    <location>
        <position position="1"/>
    </location>
</feature>
<evidence type="ECO:0000256" key="1">
    <source>
        <dbReference type="SAM" id="MobiDB-lite"/>
    </source>
</evidence>
<protein>
    <submittedName>
        <fullName evidence="2">Uncharacterized protein</fullName>
    </submittedName>
</protein>
<gene>
    <name evidence="2" type="ORF">Tci_894816</name>
</gene>
<name>A0A699UK04_TANCI</name>
<feature type="compositionally biased region" description="Low complexity" evidence="1">
    <location>
        <begin position="67"/>
        <end position="82"/>
    </location>
</feature>
<accession>A0A699UK04</accession>
<dbReference type="EMBL" id="BKCJ011340372">
    <property type="protein sequence ID" value="GFD22847.1"/>
    <property type="molecule type" value="Genomic_DNA"/>
</dbReference>
<evidence type="ECO:0000313" key="2">
    <source>
        <dbReference type="EMBL" id="GFD22847.1"/>
    </source>
</evidence>
<organism evidence="2">
    <name type="scientific">Tanacetum cinerariifolium</name>
    <name type="common">Dalmatian daisy</name>
    <name type="synonym">Chrysanthemum cinerariifolium</name>
    <dbReference type="NCBI Taxonomy" id="118510"/>
    <lineage>
        <taxon>Eukaryota</taxon>
        <taxon>Viridiplantae</taxon>
        <taxon>Streptophyta</taxon>
        <taxon>Embryophyta</taxon>
        <taxon>Tracheophyta</taxon>
        <taxon>Spermatophyta</taxon>
        <taxon>Magnoliopsida</taxon>
        <taxon>eudicotyledons</taxon>
        <taxon>Gunneridae</taxon>
        <taxon>Pentapetalae</taxon>
        <taxon>asterids</taxon>
        <taxon>campanulids</taxon>
        <taxon>Asterales</taxon>
        <taxon>Asteraceae</taxon>
        <taxon>Asteroideae</taxon>
        <taxon>Anthemideae</taxon>
        <taxon>Anthemidinae</taxon>
        <taxon>Tanacetum</taxon>
    </lineage>
</organism>
<dbReference type="AlphaFoldDB" id="A0A699UK04"/>
<reference evidence="2" key="1">
    <citation type="journal article" date="2019" name="Sci. Rep.">
        <title>Draft genome of Tanacetum cinerariifolium, the natural source of mosquito coil.</title>
        <authorList>
            <person name="Yamashiro T."/>
            <person name="Shiraishi A."/>
            <person name="Satake H."/>
            <person name="Nakayama K."/>
        </authorList>
    </citation>
    <scope>NUCLEOTIDE SEQUENCE</scope>
</reference>